<dbReference type="PROSITE" id="PS50931">
    <property type="entry name" value="HTH_LYSR"/>
    <property type="match status" value="1"/>
</dbReference>
<dbReference type="InterPro" id="IPR036388">
    <property type="entry name" value="WH-like_DNA-bd_sf"/>
</dbReference>
<dbReference type="InterPro" id="IPR000847">
    <property type="entry name" value="LysR_HTH_N"/>
</dbReference>
<dbReference type="PRINTS" id="PR00039">
    <property type="entry name" value="HTHLYSR"/>
</dbReference>
<keyword evidence="3" id="KW-0238">DNA-binding</keyword>
<dbReference type="PANTHER" id="PTHR30126">
    <property type="entry name" value="HTH-TYPE TRANSCRIPTIONAL REGULATOR"/>
    <property type="match status" value="1"/>
</dbReference>
<evidence type="ECO:0000256" key="3">
    <source>
        <dbReference type="ARBA" id="ARBA00023125"/>
    </source>
</evidence>
<dbReference type="Pfam" id="PF00126">
    <property type="entry name" value="HTH_1"/>
    <property type="match status" value="1"/>
</dbReference>
<dbReference type="Gene3D" id="1.10.10.10">
    <property type="entry name" value="Winged helix-like DNA-binding domain superfamily/Winged helix DNA-binding domain"/>
    <property type="match status" value="1"/>
</dbReference>
<comment type="caution">
    <text evidence="6">The sequence shown here is derived from an EMBL/GenBank/DDBJ whole genome shotgun (WGS) entry which is preliminary data.</text>
</comment>
<protein>
    <submittedName>
        <fullName evidence="6">LysR family transcriptional regulator</fullName>
    </submittedName>
</protein>
<evidence type="ECO:0000313" key="7">
    <source>
        <dbReference type="Proteomes" id="UP001235343"/>
    </source>
</evidence>
<sequence length="293" mass="33269">MDHQLLAFVTVADTKNFTRAAESLHLTQSAITLSIKSLEKKFGVKLFDRTNKYVRLTKAGEIVYYYSKEILLNYKRIERIIDELTNQASGLLSIGASYTFGEYILPKLIASFNQQFPLIQPDISIRNSTAVINQLLQGDLDLGIIEGNIENSFLSITSFAEDEMVIIMAKDHPLANQEEINLAQLSEETWIIREEGSGTRQALDRLFEENYFTPKIIRTFGSSQIIKESVEAGLGIALLSKWVIRKEVQLGTIQALRIKGNPIVRNFSYAVRNSEFHPKSTDLFLNFLRENKV</sequence>
<feature type="domain" description="HTH lysR-type" evidence="5">
    <location>
        <begin position="1"/>
        <end position="57"/>
    </location>
</feature>
<dbReference type="EMBL" id="JASTZU010000062">
    <property type="protein sequence ID" value="MDL4842699.1"/>
    <property type="molecule type" value="Genomic_DNA"/>
</dbReference>
<keyword evidence="7" id="KW-1185">Reference proteome</keyword>
<evidence type="ECO:0000313" key="6">
    <source>
        <dbReference type="EMBL" id="MDL4842699.1"/>
    </source>
</evidence>
<dbReference type="SUPFAM" id="SSF53850">
    <property type="entry name" value="Periplasmic binding protein-like II"/>
    <property type="match status" value="1"/>
</dbReference>
<gene>
    <name evidence="6" type="ORF">QQS35_19890</name>
</gene>
<proteinExistence type="inferred from homology"/>
<keyword evidence="2" id="KW-0805">Transcription regulation</keyword>
<name>A0ABT7L9Z9_9BACI</name>
<evidence type="ECO:0000256" key="1">
    <source>
        <dbReference type="ARBA" id="ARBA00009437"/>
    </source>
</evidence>
<dbReference type="Pfam" id="PF03466">
    <property type="entry name" value="LysR_substrate"/>
    <property type="match status" value="1"/>
</dbReference>
<evidence type="ECO:0000256" key="2">
    <source>
        <dbReference type="ARBA" id="ARBA00023015"/>
    </source>
</evidence>
<evidence type="ECO:0000259" key="5">
    <source>
        <dbReference type="PROSITE" id="PS50931"/>
    </source>
</evidence>
<evidence type="ECO:0000256" key="4">
    <source>
        <dbReference type="ARBA" id="ARBA00023163"/>
    </source>
</evidence>
<organism evidence="6 7">
    <name type="scientific">Aquibacillus rhizosphaerae</name>
    <dbReference type="NCBI Taxonomy" id="3051431"/>
    <lineage>
        <taxon>Bacteria</taxon>
        <taxon>Bacillati</taxon>
        <taxon>Bacillota</taxon>
        <taxon>Bacilli</taxon>
        <taxon>Bacillales</taxon>
        <taxon>Bacillaceae</taxon>
        <taxon>Aquibacillus</taxon>
    </lineage>
</organism>
<dbReference type="CDD" id="cd08420">
    <property type="entry name" value="PBP2_CysL_like"/>
    <property type="match status" value="1"/>
</dbReference>
<reference evidence="6 7" key="1">
    <citation type="submission" date="2023-06" db="EMBL/GenBank/DDBJ databases">
        <title>Aquibacillus rhizosphaerae LR5S19.</title>
        <authorList>
            <person name="Sun J.-Q."/>
        </authorList>
    </citation>
    <scope>NUCLEOTIDE SEQUENCE [LARGE SCALE GENOMIC DNA]</scope>
    <source>
        <strain evidence="6 7">LR5S19</strain>
    </source>
</reference>
<dbReference type="Gene3D" id="3.40.190.290">
    <property type="match status" value="1"/>
</dbReference>
<accession>A0ABT7L9Z9</accession>
<comment type="similarity">
    <text evidence="1">Belongs to the LysR transcriptional regulatory family.</text>
</comment>
<dbReference type="SUPFAM" id="SSF46785">
    <property type="entry name" value="Winged helix' DNA-binding domain"/>
    <property type="match status" value="1"/>
</dbReference>
<dbReference type="InterPro" id="IPR036390">
    <property type="entry name" value="WH_DNA-bd_sf"/>
</dbReference>
<keyword evidence="4" id="KW-0804">Transcription</keyword>
<dbReference type="InterPro" id="IPR005119">
    <property type="entry name" value="LysR_subst-bd"/>
</dbReference>
<dbReference type="RefSeq" id="WP_285933989.1">
    <property type="nucleotide sequence ID" value="NZ_JASTZU010000062.1"/>
</dbReference>
<dbReference type="PANTHER" id="PTHR30126:SF39">
    <property type="entry name" value="HTH-TYPE TRANSCRIPTIONAL REGULATOR CYSL"/>
    <property type="match status" value="1"/>
</dbReference>
<dbReference type="Proteomes" id="UP001235343">
    <property type="component" value="Unassembled WGS sequence"/>
</dbReference>